<dbReference type="EMBL" id="CP012333">
    <property type="protein sequence ID" value="AKU95925.1"/>
    <property type="molecule type" value="Genomic_DNA"/>
</dbReference>
<gene>
    <name evidence="2" type="ORF">AKJ09_02589</name>
</gene>
<dbReference type="Gene3D" id="1.10.230.10">
    <property type="entry name" value="Cytochrome P450-Terp, domain 2"/>
    <property type="match status" value="1"/>
</dbReference>
<keyword evidence="3" id="KW-1185">Reference proteome</keyword>
<dbReference type="KEGG" id="llu:AKJ09_02589"/>
<dbReference type="STRING" id="1391654.AKJ09_02589"/>
<evidence type="ECO:0000313" key="3">
    <source>
        <dbReference type="Proteomes" id="UP000064967"/>
    </source>
</evidence>
<evidence type="ECO:0000313" key="2">
    <source>
        <dbReference type="EMBL" id="AKU95925.1"/>
    </source>
</evidence>
<dbReference type="AlphaFoldDB" id="A0A0K1PQV4"/>
<dbReference type="Proteomes" id="UP000064967">
    <property type="component" value="Chromosome"/>
</dbReference>
<name>A0A0K1PQV4_9BACT</name>
<reference evidence="2 3" key="1">
    <citation type="submission" date="2015-08" db="EMBL/GenBank/DDBJ databases">
        <authorList>
            <person name="Babu N.S."/>
            <person name="Beckwith C.J."/>
            <person name="Beseler K.G."/>
            <person name="Brison A."/>
            <person name="Carone J.V."/>
            <person name="Caskin T.P."/>
            <person name="Diamond M."/>
            <person name="Durham M.E."/>
            <person name="Foxe J.M."/>
            <person name="Go M."/>
            <person name="Henderson B.A."/>
            <person name="Jones I.B."/>
            <person name="McGettigan J.A."/>
            <person name="Micheletti S.J."/>
            <person name="Nasrallah M.E."/>
            <person name="Ortiz D."/>
            <person name="Piller C.R."/>
            <person name="Privatt S.R."/>
            <person name="Schneider S.L."/>
            <person name="Sharp S."/>
            <person name="Smith T.C."/>
            <person name="Stanton J.D."/>
            <person name="Ullery H.E."/>
            <person name="Wilson R.J."/>
            <person name="Serrano M.G."/>
            <person name="Buck G."/>
            <person name="Lee V."/>
            <person name="Wang Y."/>
            <person name="Carvalho R."/>
            <person name="Voegtly L."/>
            <person name="Shi R."/>
            <person name="Duckworth R."/>
            <person name="Johnson A."/>
            <person name="Loviza R."/>
            <person name="Walstead R."/>
            <person name="Shah Z."/>
            <person name="Kiflezghi M."/>
            <person name="Wade K."/>
            <person name="Ball S.L."/>
            <person name="Bradley K.W."/>
            <person name="Asai D.J."/>
            <person name="Bowman C.A."/>
            <person name="Russell D.A."/>
            <person name="Pope W.H."/>
            <person name="Jacobs-Sera D."/>
            <person name="Hendrix R.W."/>
            <person name="Hatfull G.F."/>
        </authorList>
    </citation>
    <scope>NUCLEOTIDE SEQUENCE [LARGE SCALE GENOMIC DNA]</scope>
    <source>
        <strain evidence="2 3">DSM 27648</strain>
    </source>
</reference>
<dbReference type="InterPro" id="IPR016142">
    <property type="entry name" value="Citrate_synth-like_lrg_a-sub"/>
</dbReference>
<dbReference type="SUPFAM" id="SSF48256">
    <property type="entry name" value="Citrate synthase"/>
    <property type="match status" value="1"/>
</dbReference>
<dbReference type="InterPro" id="IPR036969">
    <property type="entry name" value="Citrate_synthase_sf"/>
</dbReference>
<sequence>MDEIRTHVGRAIHGDYEHFGLRVFRDLLGHTSYLGLIAFAISGRRLSRDDEQLLDDLAVTAHVTEPRVWPIKLTRVVASLGRTMPAFVSGVVALDSDIVGGRVANEATRVLTDLAKHVEQHGETDASIADFVVSRKRLVGFGVPFRETDERLDALRAVLERRGRAPGKYWTLAERFWRIVKEKRGVEANIIGGTAAVCLDLGFNEQEASAMAVTLLQPTFLSNAVEGAAQKSAVLRQLPDEAMRYAGAAPRKSPRALAAEASGKGTGSGV</sequence>
<protein>
    <submittedName>
        <fullName evidence="2">Citrate synthase (Si)</fullName>
    </submittedName>
</protein>
<evidence type="ECO:0000256" key="1">
    <source>
        <dbReference type="SAM" id="MobiDB-lite"/>
    </source>
</evidence>
<dbReference type="Gene3D" id="1.10.580.10">
    <property type="entry name" value="Citrate Synthase, domain 1"/>
    <property type="match status" value="1"/>
</dbReference>
<dbReference type="InterPro" id="IPR016143">
    <property type="entry name" value="Citrate_synth-like_sm_a-sub"/>
</dbReference>
<accession>A0A0K1PQV4</accession>
<dbReference type="OrthoDB" id="5405293at2"/>
<proteinExistence type="predicted"/>
<feature type="region of interest" description="Disordered" evidence="1">
    <location>
        <begin position="247"/>
        <end position="270"/>
    </location>
</feature>
<dbReference type="GO" id="GO:0046912">
    <property type="term" value="F:acyltransferase activity, acyl groups converted into alkyl on transfer"/>
    <property type="evidence" value="ECO:0007669"/>
    <property type="project" value="InterPro"/>
</dbReference>
<organism evidence="2 3">
    <name type="scientific">Labilithrix luteola</name>
    <dbReference type="NCBI Taxonomy" id="1391654"/>
    <lineage>
        <taxon>Bacteria</taxon>
        <taxon>Pseudomonadati</taxon>
        <taxon>Myxococcota</taxon>
        <taxon>Polyangia</taxon>
        <taxon>Polyangiales</taxon>
        <taxon>Labilitrichaceae</taxon>
        <taxon>Labilithrix</taxon>
    </lineage>
</organism>
<dbReference type="RefSeq" id="WP_146647294.1">
    <property type="nucleotide sequence ID" value="NZ_CP012333.1"/>
</dbReference>